<keyword evidence="2" id="KW-1185">Reference proteome</keyword>
<accession>A0A6J1QGL7</accession>
<proteinExistence type="predicted"/>
<protein>
    <submittedName>
        <fullName evidence="3">Uncharacterized protein LOC112460099</fullName>
    </submittedName>
</protein>
<dbReference type="RefSeq" id="XP_024880366.1">
    <property type="nucleotide sequence ID" value="XM_025024598.1"/>
</dbReference>
<evidence type="ECO:0000313" key="3">
    <source>
        <dbReference type="RefSeq" id="XP_024880366.1"/>
    </source>
</evidence>
<name>A0A6J1QGL7_9HYME</name>
<feature type="region of interest" description="Disordered" evidence="1">
    <location>
        <begin position="1"/>
        <end position="20"/>
    </location>
</feature>
<feature type="non-terminal residue" evidence="3">
    <location>
        <position position="196"/>
    </location>
</feature>
<dbReference type="AlphaFoldDB" id="A0A6J1QGL7"/>
<sequence length="196" mass="22129">MDMSSGSIDNTSVDMRHLQIDNDSRLPTREIYDSGSSSGNIILSQRSGLSATNSTGAENPTQIQRNSLSAAEKELIDACQKTSYLDGRFFDVVVEDSNITGHITAKCVNCATIVQGDLKVSSNFVRHLKRKHPEKISEYDAHKLSKQRRISESEIIRRVTCRFSQEKFENNVTHFLLDNQLSLRTVENPAFRKMFD</sequence>
<dbReference type="Proteomes" id="UP000504618">
    <property type="component" value="Unplaced"/>
</dbReference>
<dbReference type="OrthoDB" id="7616206at2759"/>
<reference evidence="3" key="1">
    <citation type="submission" date="2025-08" db="UniProtKB">
        <authorList>
            <consortium name="RefSeq"/>
        </authorList>
    </citation>
    <scope>IDENTIFICATION</scope>
    <source>
        <tissue evidence="3">Whole body</tissue>
    </source>
</reference>
<evidence type="ECO:0000256" key="1">
    <source>
        <dbReference type="SAM" id="MobiDB-lite"/>
    </source>
</evidence>
<organism evidence="2 3">
    <name type="scientific">Temnothorax curvispinosus</name>
    <dbReference type="NCBI Taxonomy" id="300111"/>
    <lineage>
        <taxon>Eukaryota</taxon>
        <taxon>Metazoa</taxon>
        <taxon>Ecdysozoa</taxon>
        <taxon>Arthropoda</taxon>
        <taxon>Hexapoda</taxon>
        <taxon>Insecta</taxon>
        <taxon>Pterygota</taxon>
        <taxon>Neoptera</taxon>
        <taxon>Endopterygota</taxon>
        <taxon>Hymenoptera</taxon>
        <taxon>Apocrita</taxon>
        <taxon>Aculeata</taxon>
        <taxon>Formicoidea</taxon>
        <taxon>Formicidae</taxon>
        <taxon>Myrmicinae</taxon>
        <taxon>Temnothorax</taxon>
    </lineage>
</organism>
<gene>
    <name evidence="3" type="primary">LOC112460099</name>
</gene>
<dbReference type="GeneID" id="112460099"/>
<feature type="compositionally biased region" description="Polar residues" evidence="1">
    <location>
        <begin position="1"/>
        <end position="13"/>
    </location>
</feature>
<evidence type="ECO:0000313" key="2">
    <source>
        <dbReference type="Proteomes" id="UP000504618"/>
    </source>
</evidence>